<feature type="domain" description="UPF0033" evidence="2">
    <location>
        <begin position="3"/>
        <end position="69"/>
    </location>
</feature>
<comment type="similarity">
    <text evidence="1">Belongs to the sulfur carrier protein TusA family.</text>
</comment>
<keyword evidence="3" id="KW-0808">Transferase</keyword>
<evidence type="ECO:0000259" key="2">
    <source>
        <dbReference type="Pfam" id="PF01206"/>
    </source>
</evidence>
<dbReference type="PANTHER" id="PTHR33279:SF6">
    <property type="entry name" value="SULFUR CARRIER PROTEIN YEDF-RELATED"/>
    <property type="match status" value="1"/>
</dbReference>
<gene>
    <name evidence="3" type="primary">yedF</name>
    <name evidence="3" type="ORF">FYJ60_04115</name>
</gene>
<dbReference type="Pfam" id="PF01206">
    <property type="entry name" value="TusA"/>
    <property type="match status" value="1"/>
</dbReference>
<protein>
    <submittedName>
        <fullName evidence="3">Sulfurtransferase-like selenium metabolism protein YedF</fullName>
    </submittedName>
</protein>
<dbReference type="RefSeq" id="WP_154457301.1">
    <property type="nucleotide sequence ID" value="NZ_VUMV01000002.1"/>
</dbReference>
<comment type="caution">
    <text evidence="3">The sequence shown here is derived from an EMBL/GenBank/DDBJ whole genome shotgun (WGS) entry which is preliminary data.</text>
</comment>
<dbReference type="InterPro" id="IPR027396">
    <property type="entry name" value="DsrEFH-like"/>
</dbReference>
<proteinExistence type="inferred from homology"/>
<name>A0A7X2P760_9FIRM</name>
<dbReference type="CDD" id="cd03421">
    <property type="entry name" value="SirA_like_N"/>
    <property type="match status" value="1"/>
</dbReference>
<dbReference type="Proteomes" id="UP000466864">
    <property type="component" value="Unassembled WGS sequence"/>
</dbReference>
<sequence>MLVDARNKACPQPVVMAVQALKELGDGETAEVLVNDPAAVENLKRMAKGKGCPVTVRQEGDQWRVTITKQGAQDAAAEKAADSDEEITCAPLGRREVIVIGTDRFGQGDGNPQLGKTLIKSYIYALAQQDILPEIMIFLNGGAHLTAEGSESLEDLKSLENRGVQIFTCGICADFYGVKDKIRVGVISNMYDIARMMQEADKVVRI</sequence>
<keyword evidence="4" id="KW-1185">Reference proteome</keyword>
<dbReference type="SUPFAM" id="SSF75169">
    <property type="entry name" value="DsrEFH-like"/>
    <property type="match status" value="1"/>
</dbReference>
<reference evidence="3 4" key="1">
    <citation type="submission" date="2019-08" db="EMBL/GenBank/DDBJ databases">
        <title>In-depth cultivation of the pig gut microbiome towards novel bacterial diversity and tailored functional studies.</title>
        <authorList>
            <person name="Wylensek D."/>
            <person name="Hitch T.C.A."/>
            <person name="Clavel T."/>
        </authorList>
    </citation>
    <scope>NUCLEOTIDE SEQUENCE [LARGE SCALE GENOMIC DNA]</scope>
    <source>
        <strain evidence="3 4">Oil+RF-744-WCA-WT-13</strain>
    </source>
</reference>
<dbReference type="GO" id="GO:0016740">
    <property type="term" value="F:transferase activity"/>
    <property type="evidence" value="ECO:0007669"/>
    <property type="project" value="UniProtKB-KW"/>
</dbReference>
<evidence type="ECO:0000256" key="1">
    <source>
        <dbReference type="ARBA" id="ARBA00008984"/>
    </source>
</evidence>
<dbReference type="InterPro" id="IPR036868">
    <property type="entry name" value="TusA-like_sf"/>
</dbReference>
<dbReference type="NCBIfam" id="TIGR03527">
    <property type="entry name" value="selenium_YedF"/>
    <property type="match status" value="1"/>
</dbReference>
<evidence type="ECO:0000313" key="4">
    <source>
        <dbReference type="Proteomes" id="UP000466864"/>
    </source>
</evidence>
<dbReference type="AlphaFoldDB" id="A0A7X2P760"/>
<dbReference type="InterPro" id="IPR003787">
    <property type="entry name" value="Sulphur_relay_DsrE/F-like"/>
</dbReference>
<dbReference type="InterPro" id="IPR001455">
    <property type="entry name" value="TusA-like"/>
</dbReference>
<dbReference type="Gene3D" id="3.30.110.40">
    <property type="entry name" value="TusA-like domain"/>
    <property type="match status" value="1"/>
</dbReference>
<dbReference type="SUPFAM" id="SSF64307">
    <property type="entry name" value="SirA-like"/>
    <property type="match status" value="1"/>
</dbReference>
<evidence type="ECO:0000313" key="3">
    <source>
        <dbReference type="EMBL" id="MST81497.1"/>
    </source>
</evidence>
<organism evidence="3 4">
    <name type="scientific">Bilifractor porci</name>
    <dbReference type="NCBI Taxonomy" id="2606636"/>
    <lineage>
        <taxon>Bacteria</taxon>
        <taxon>Bacillati</taxon>
        <taxon>Bacillota</taxon>
        <taxon>Clostridia</taxon>
        <taxon>Lachnospirales</taxon>
        <taxon>Lachnospiraceae</taxon>
        <taxon>Bilifractor</taxon>
    </lineage>
</organism>
<dbReference type="Pfam" id="PF02635">
    <property type="entry name" value="DsrE"/>
    <property type="match status" value="1"/>
</dbReference>
<dbReference type="PANTHER" id="PTHR33279">
    <property type="entry name" value="SULFUR CARRIER PROTEIN YEDF-RELATED"/>
    <property type="match status" value="1"/>
</dbReference>
<dbReference type="InterPro" id="IPR019870">
    <property type="entry name" value="Se_metab_YedF"/>
</dbReference>
<dbReference type="EMBL" id="VUMV01000002">
    <property type="protein sequence ID" value="MST81497.1"/>
    <property type="molecule type" value="Genomic_DNA"/>
</dbReference>
<accession>A0A7X2P760</accession>